<dbReference type="Gene3D" id="3.60.10.10">
    <property type="entry name" value="Endonuclease/exonuclease/phosphatase"/>
    <property type="match status" value="1"/>
</dbReference>
<dbReference type="SUPFAM" id="SSF56219">
    <property type="entry name" value="DNase I-like"/>
    <property type="match status" value="1"/>
</dbReference>
<keyword evidence="2" id="KW-0675">Receptor</keyword>
<feature type="non-terminal residue" evidence="2">
    <location>
        <position position="255"/>
    </location>
</feature>
<keyword evidence="2" id="KW-0808">Transferase</keyword>
<dbReference type="InterPro" id="IPR005135">
    <property type="entry name" value="Endo/exonuclease/phosphatase"/>
</dbReference>
<accession>A0A2K3JST7</accession>
<name>A0A2K3JST7_TRIPR</name>
<proteinExistence type="predicted"/>
<evidence type="ECO:0000259" key="1">
    <source>
        <dbReference type="Pfam" id="PF03372"/>
    </source>
</evidence>
<sequence length="255" mass="29301">MEKMVESEFPQVTPASGINLISGSQCSQVPNPGIDVDGRNKESAIEAAKLLSIQKEVGFSFEEDDDKTLKELMMQERSDRSKKMEWEQKEETKLEVITDSICYSIWGSQDCDWVYLPSVGRSGGILSIWISKRRLWNNLLNCKRGLGDGRWCVVGDFNAIRRMEERIGVNTMVGGTMPTEVIEFQHFIDELELVDLPLFGRRFTWYHANGRAMSRIDRFLISDEWALRWGNGSVWVLDRDVSDHCPLLLKYSHDD</sequence>
<organism evidence="2 3">
    <name type="scientific">Trifolium pratense</name>
    <name type="common">Red clover</name>
    <dbReference type="NCBI Taxonomy" id="57577"/>
    <lineage>
        <taxon>Eukaryota</taxon>
        <taxon>Viridiplantae</taxon>
        <taxon>Streptophyta</taxon>
        <taxon>Embryophyta</taxon>
        <taxon>Tracheophyta</taxon>
        <taxon>Spermatophyta</taxon>
        <taxon>Magnoliopsida</taxon>
        <taxon>eudicotyledons</taxon>
        <taxon>Gunneridae</taxon>
        <taxon>Pentapetalae</taxon>
        <taxon>rosids</taxon>
        <taxon>fabids</taxon>
        <taxon>Fabales</taxon>
        <taxon>Fabaceae</taxon>
        <taxon>Papilionoideae</taxon>
        <taxon>50 kb inversion clade</taxon>
        <taxon>NPAAA clade</taxon>
        <taxon>Hologalegina</taxon>
        <taxon>IRL clade</taxon>
        <taxon>Trifolieae</taxon>
        <taxon>Trifolium</taxon>
    </lineage>
</organism>
<gene>
    <name evidence="2" type="ORF">L195_g050213</name>
</gene>
<dbReference type="InterPro" id="IPR036691">
    <property type="entry name" value="Endo/exonu/phosph_ase_sf"/>
</dbReference>
<keyword evidence="2" id="KW-0418">Kinase</keyword>
<evidence type="ECO:0000313" key="2">
    <source>
        <dbReference type="EMBL" id="PNX57068.1"/>
    </source>
</evidence>
<dbReference type="AlphaFoldDB" id="A0A2K3JST7"/>
<dbReference type="Proteomes" id="UP000236291">
    <property type="component" value="Unassembled WGS sequence"/>
</dbReference>
<dbReference type="Pfam" id="PF03372">
    <property type="entry name" value="Exo_endo_phos"/>
    <property type="match status" value="1"/>
</dbReference>
<dbReference type="GO" id="GO:0016301">
    <property type="term" value="F:kinase activity"/>
    <property type="evidence" value="ECO:0007669"/>
    <property type="project" value="UniProtKB-KW"/>
</dbReference>
<dbReference type="PANTHER" id="PTHR33710:SF64">
    <property type="entry name" value="ENDONUCLEASE_EXONUCLEASE_PHOSPHATASE DOMAIN-CONTAINING PROTEIN"/>
    <property type="match status" value="1"/>
</dbReference>
<reference evidence="2 3" key="1">
    <citation type="journal article" date="2014" name="Am. J. Bot.">
        <title>Genome assembly and annotation for red clover (Trifolium pratense; Fabaceae).</title>
        <authorList>
            <person name="Istvanek J."/>
            <person name="Jaros M."/>
            <person name="Krenek A."/>
            <person name="Repkova J."/>
        </authorList>
    </citation>
    <scope>NUCLEOTIDE SEQUENCE [LARGE SCALE GENOMIC DNA]</scope>
    <source>
        <strain evidence="3">cv. Tatra</strain>
        <tissue evidence="2">Young leaves</tissue>
    </source>
</reference>
<dbReference type="EMBL" id="ASHM01075822">
    <property type="protein sequence ID" value="PNX57068.1"/>
    <property type="molecule type" value="Genomic_DNA"/>
</dbReference>
<evidence type="ECO:0000313" key="3">
    <source>
        <dbReference type="Proteomes" id="UP000236291"/>
    </source>
</evidence>
<reference evidence="2 3" key="2">
    <citation type="journal article" date="2017" name="Front. Plant Sci.">
        <title>Gene Classification and Mining of Molecular Markers Useful in Red Clover (Trifolium pratense) Breeding.</title>
        <authorList>
            <person name="Istvanek J."/>
            <person name="Dluhosova J."/>
            <person name="Dluhos P."/>
            <person name="Patkova L."/>
            <person name="Nedelnik J."/>
            <person name="Repkova J."/>
        </authorList>
    </citation>
    <scope>NUCLEOTIDE SEQUENCE [LARGE SCALE GENOMIC DNA]</scope>
    <source>
        <strain evidence="3">cv. Tatra</strain>
        <tissue evidence="2">Young leaves</tissue>
    </source>
</reference>
<protein>
    <submittedName>
        <fullName evidence="2">Cysteine-rich receptor-like protein kinase</fullName>
    </submittedName>
</protein>
<dbReference type="PANTHER" id="PTHR33710">
    <property type="entry name" value="BNAC02G09200D PROTEIN"/>
    <property type="match status" value="1"/>
</dbReference>
<comment type="caution">
    <text evidence="2">The sequence shown here is derived from an EMBL/GenBank/DDBJ whole genome shotgun (WGS) entry which is preliminary data.</text>
</comment>
<feature type="domain" description="Endonuclease/exonuclease/phosphatase" evidence="1">
    <location>
        <begin position="132"/>
        <end position="244"/>
    </location>
</feature>